<dbReference type="PANTHER" id="PTHR13932:SF5">
    <property type="entry name" value="RADICAL S-ADENOSYL METHIONINE DOMAIN-CONTAINING PROTEIN 1, MITOCHONDRIAL"/>
    <property type="match status" value="1"/>
</dbReference>
<dbReference type="InterPro" id="IPR013785">
    <property type="entry name" value="Aldolase_TIM"/>
</dbReference>
<protein>
    <recommendedName>
        <fullName evidence="2 9">Heme chaperone HemW</fullName>
    </recommendedName>
</protein>
<keyword evidence="5 9" id="KW-0479">Metal-binding</keyword>
<evidence type="ECO:0000256" key="3">
    <source>
        <dbReference type="ARBA" id="ARBA00022617"/>
    </source>
</evidence>
<dbReference type="Proteomes" id="UP001232973">
    <property type="component" value="Unassembled WGS sequence"/>
</dbReference>
<comment type="similarity">
    <text evidence="1">Belongs to the anaerobic coproporphyrinogen-III oxidase family. HemW subfamily.</text>
</comment>
<accession>A0ABT9XKB2</accession>
<dbReference type="PANTHER" id="PTHR13932">
    <property type="entry name" value="COPROPORPHYRINIGEN III OXIDASE"/>
    <property type="match status" value="1"/>
</dbReference>
<dbReference type="PROSITE" id="PS51918">
    <property type="entry name" value="RADICAL_SAM"/>
    <property type="match status" value="1"/>
</dbReference>
<evidence type="ECO:0000256" key="4">
    <source>
        <dbReference type="ARBA" id="ARBA00022691"/>
    </source>
</evidence>
<keyword evidence="9" id="KW-0004">4Fe-4S</keyword>
<gene>
    <name evidence="11" type="ORF">J2S03_002354</name>
</gene>
<comment type="caution">
    <text evidence="11">The sequence shown here is derived from an EMBL/GenBank/DDBJ whole genome shotgun (WGS) entry which is preliminary data.</text>
</comment>
<evidence type="ECO:0000313" key="11">
    <source>
        <dbReference type="EMBL" id="MDQ0190489.1"/>
    </source>
</evidence>
<evidence type="ECO:0000313" key="12">
    <source>
        <dbReference type="Proteomes" id="UP001232973"/>
    </source>
</evidence>
<dbReference type="EMBL" id="JAUSTP010000019">
    <property type="protein sequence ID" value="MDQ0190489.1"/>
    <property type="molecule type" value="Genomic_DNA"/>
</dbReference>
<keyword evidence="3 9" id="KW-0349">Heme</keyword>
<keyword evidence="4 9" id="KW-0949">S-adenosyl-L-methionine</keyword>
<dbReference type="SFLD" id="SFLDG01082">
    <property type="entry name" value="B12-binding_domain_containing"/>
    <property type="match status" value="1"/>
</dbReference>
<proteinExistence type="inferred from homology"/>
<evidence type="ECO:0000256" key="7">
    <source>
        <dbReference type="ARBA" id="ARBA00023014"/>
    </source>
</evidence>
<keyword evidence="9" id="KW-0963">Cytoplasm</keyword>
<dbReference type="Pfam" id="PF06969">
    <property type="entry name" value="HemN_C"/>
    <property type="match status" value="1"/>
</dbReference>
<dbReference type="InterPro" id="IPR034505">
    <property type="entry name" value="Coproporphyrinogen-III_oxidase"/>
</dbReference>
<keyword evidence="6 9" id="KW-0408">Iron</keyword>
<dbReference type="Gene3D" id="3.20.20.70">
    <property type="entry name" value="Aldolase class I"/>
    <property type="match status" value="1"/>
</dbReference>
<keyword evidence="7 9" id="KW-0411">Iron-sulfur</keyword>
<dbReference type="SFLD" id="SFLDG01065">
    <property type="entry name" value="anaerobic_coproporphyrinogen-I"/>
    <property type="match status" value="1"/>
</dbReference>
<dbReference type="SFLD" id="SFLDF00288">
    <property type="entry name" value="HemN-like__clustered_with_nucl"/>
    <property type="match status" value="1"/>
</dbReference>
<evidence type="ECO:0000256" key="8">
    <source>
        <dbReference type="ARBA" id="ARBA00023186"/>
    </source>
</evidence>
<dbReference type="Pfam" id="PF04055">
    <property type="entry name" value="Radical_SAM"/>
    <property type="match status" value="1"/>
</dbReference>
<dbReference type="InterPro" id="IPR006638">
    <property type="entry name" value="Elp3/MiaA/NifB-like_rSAM"/>
</dbReference>
<dbReference type="InterPro" id="IPR007197">
    <property type="entry name" value="rSAM"/>
</dbReference>
<comment type="function">
    <text evidence="9">Probably acts as a heme chaperone, transferring heme to an unknown acceptor. Binds one molecule of heme per monomer, possibly covalently. Binds 1 [4Fe-4S] cluster. The cluster is coordinated with 3 cysteines and an exchangeable S-adenosyl-L-methionine.</text>
</comment>
<evidence type="ECO:0000256" key="2">
    <source>
        <dbReference type="ARBA" id="ARBA00017228"/>
    </source>
</evidence>
<organism evidence="11 12">
    <name type="scientific">Alicyclobacillus cycloheptanicus</name>
    <dbReference type="NCBI Taxonomy" id="1457"/>
    <lineage>
        <taxon>Bacteria</taxon>
        <taxon>Bacillati</taxon>
        <taxon>Bacillota</taxon>
        <taxon>Bacilli</taxon>
        <taxon>Bacillales</taxon>
        <taxon>Alicyclobacillaceae</taxon>
        <taxon>Alicyclobacillus</taxon>
    </lineage>
</organism>
<dbReference type="RefSeq" id="WP_274455440.1">
    <property type="nucleotide sequence ID" value="NZ_CP067097.1"/>
</dbReference>
<reference evidence="11 12" key="1">
    <citation type="submission" date="2023-07" db="EMBL/GenBank/DDBJ databases">
        <title>Genomic Encyclopedia of Type Strains, Phase IV (KMG-IV): sequencing the most valuable type-strain genomes for metagenomic binning, comparative biology and taxonomic classification.</title>
        <authorList>
            <person name="Goeker M."/>
        </authorList>
    </citation>
    <scope>NUCLEOTIDE SEQUENCE [LARGE SCALE GENOMIC DNA]</scope>
    <source>
        <strain evidence="11 12">DSM 4006</strain>
    </source>
</reference>
<dbReference type="GO" id="GO:0051989">
    <property type="term" value="F:coproporphyrinogen dehydrogenase activity"/>
    <property type="evidence" value="ECO:0007669"/>
    <property type="project" value="UniProtKB-EC"/>
</dbReference>
<keyword evidence="8 9" id="KW-0143">Chaperone</keyword>
<dbReference type="InterPro" id="IPR058240">
    <property type="entry name" value="rSAM_sf"/>
</dbReference>
<name>A0ABT9XKB2_9BACL</name>
<keyword evidence="11" id="KW-0560">Oxidoreductase</keyword>
<dbReference type="SUPFAM" id="SSF102114">
    <property type="entry name" value="Radical SAM enzymes"/>
    <property type="match status" value="1"/>
</dbReference>
<feature type="domain" description="Radical SAM core" evidence="10">
    <location>
        <begin position="12"/>
        <end position="247"/>
    </location>
</feature>
<evidence type="ECO:0000256" key="5">
    <source>
        <dbReference type="ARBA" id="ARBA00022723"/>
    </source>
</evidence>
<dbReference type="InterPro" id="IPR004559">
    <property type="entry name" value="HemW-like"/>
</dbReference>
<evidence type="ECO:0000259" key="10">
    <source>
        <dbReference type="PROSITE" id="PS51918"/>
    </source>
</evidence>
<dbReference type="NCBIfam" id="TIGR00539">
    <property type="entry name" value="hemN_rel"/>
    <property type="match status" value="1"/>
</dbReference>
<keyword evidence="12" id="KW-1185">Reference proteome</keyword>
<evidence type="ECO:0000256" key="1">
    <source>
        <dbReference type="ARBA" id="ARBA00006100"/>
    </source>
</evidence>
<dbReference type="InterPro" id="IPR010723">
    <property type="entry name" value="HemN_C"/>
</dbReference>
<dbReference type="SFLD" id="SFLDF00562">
    <property type="entry name" value="HemN-like__clustered_with_heat"/>
    <property type="match status" value="1"/>
</dbReference>
<dbReference type="SMART" id="SM00729">
    <property type="entry name" value="Elp3"/>
    <property type="match status" value="1"/>
</dbReference>
<evidence type="ECO:0000256" key="9">
    <source>
        <dbReference type="RuleBase" id="RU364116"/>
    </source>
</evidence>
<comment type="subcellular location">
    <subcellularLocation>
        <location evidence="9">Cytoplasm</location>
    </subcellularLocation>
</comment>
<evidence type="ECO:0000256" key="6">
    <source>
        <dbReference type="ARBA" id="ARBA00023004"/>
    </source>
</evidence>
<sequence length="396" mass="44118">MRTVPLRLRDGVRRQAPTSLYVHIPFCASRCYYCDFTTYVAPKGAIAAYLDELGREFELLAPQVTHPLQTVFFGGGTPTLPDAQQLADLMARLRSAFPIAADAEITMEANPGTVDADKLETLRAHGVNRLSFGAQTFEPRLLMTIGRLHDTDAIYNSVRRAQQAGFERINLDLMFGLPEQTLDDVRRSLDETLSLGIEHVSAYWLKVEPGTPFADWQARGMLPLPGEDAEGDMYEEVVQTLVRAGYLHYEVSNFARPGGEARHNLVYWRNEPYLAAGVGAHGYVHGERYENVRTLAAYASALADGRRPVADTMRVSVREACEDTMMLGLRLAEGVSRAAFLKRHGVAMDKVFGKQIRELTAQGLLAWTDGRLHLTERAWPIANVVFEAFIDTVSML</sequence>
<dbReference type="CDD" id="cd01335">
    <property type="entry name" value="Radical_SAM"/>
    <property type="match status" value="1"/>
</dbReference>
<dbReference type="SFLD" id="SFLDS00029">
    <property type="entry name" value="Radical_SAM"/>
    <property type="match status" value="1"/>
</dbReference>